<accession>A0ABQ1YY63</accession>
<proteinExistence type="predicted"/>
<dbReference type="InterPro" id="IPR019644">
    <property type="entry name" value="DUF2508"/>
</dbReference>
<feature type="coiled-coil region" evidence="1">
    <location>
        <begin position="28"/>
        <end position="81"/>
    </location>
</feature>
<dbReference type="RefSeq" id="WP_188542663.1">
    <property type="nucleotide sequence ID" value="NZ_BMFT01000009.1"/>
</dbReference>
<organism evidence="2 3">
    <name type="scientific">Paenibacillus segetis</name>
    <dbReference type="NCBI Taxonomy" id="1325360"/>
    <lineage>
        <taxon>Bacteria</taxon>
        <taxon>Bacillati</taxon>
        <taxon>Bacillota</taxon>
        <taxon>Bacilli</taxon>
        <taxon>Bacillales</taxon>
        <taxon>Paenibacillaceae</taxon>
        <taxon>Paenibacillus</taxon>
    </lineage>
</organism>
<evidence type="ECO:0000313" key="3">
    <source>
        <dbReference type="Proteomes" id="UP000659344"/>
    </source>
</evidence>
<keyword evidence="1" id="KW-0175">Coiled coil</keyword>
<evidence type="ECO:0008006" key="4">
    <source>
        <dbReference type="Google" id="ProtNLM"/>
    </source>
</evidence>
<dbReference type="EMBL" id="BMFT01000009">
    <property type="protein sequence ID" value="GGH40745.1"/>
    <property type="molecule type" value="Genomic_DNA"/>
</dbReference>
<name>A0ABQ1YY63_9BACL</name>
<comment type="caution">
    <text evidence="2">The sequence shown here is derived from an EMBL/GenBank/DDBJ whole genome shotgun (WGS) entry which is preliminary data.</text>
</comment>
<reference evidence="3" key="1">
    <citation type="journal article" date="2019" name="Int. J. Syst. Evol. Microbiol.">
        <title>The Global Catalogue of Microorganisms (GCM) 10K type strain sequencing project: providing services to taxonomists for standard genome sequencing and annotation.</title>
        <authorList>
            <consortium name="The Broad Institute Genomics Platform"/>
            <consortium name="The Broad Institute Genome Sequencing Center for Infectious Disease"/>
            <person name="Wu L."/>
            <person name="Ma J."/>
        </authorList>
    </citation>
    <scope>NUCLEOTIDE SEQUENCE [LARGE SCALE GENOMIC DNA]</scope>
    <source>
        <strain evidence="3">CGMCC 1.12769</strain>
    </source>
</reference>
<protein>
    <recommendedName>
        <fullName evidence="4">DUF2508 domain-containing protein</fullName>
    </recommendedName>
</protein>
<keyword evidence="3" id="KW-1185">Reference proteome</keyword>
<evidence type="ECO:0000256" key="1">
    <source>
        <dbReference type="SAM" id="Coils"/>
    </source>
</evidence>
<dbReference type="Proteomes" id="UP000659344">
    <property type="component" value="Unassembled WGS sequence"/>
</dbReference>
<dbReference type="Pfam" id="PF10704">
    <property type="entry name" value="DUF2508"/>
    <property type="match status" value="1"/>
</dbReference>
<sequence length="88" mass="10618">MGRWRDWFTNKPDSLQAESDFEYKRYLYEEVNKAREEWERAYQAFQRAAESDEVDVAIYTLEAAERRYQIQLKAAKAANLNWDIFKQG</sequence>
<gene>
    <name evidence="2" type="ORF">GCM10008013_50390</name>
</gene>
<evidence type="ECO:0000313" key="2">
    <source>
        <dbReference type="EMBL" id="GGH40745.1"/>
    </source>
</evidence>